<keyword evidence="11" id="KW-0472">Membrane</keyword>
<comment type="subcellular location">
    <subcellularLocation>
        <location evidence="2">Membrane</location>
        <topology evidence="2">Multi-pass membrane protein</topology>
    </subcellularLocation>
</comment>
<evidence type="ECO:0000256" key="4">
    <source>
        <dbReference type="ARBA" id="ARBA00022679"/>
    </source>
</evidence>
<dbReference type="SUPFAM" id="SSF57850">
    <property type="entry name" value="RING/U-box"/>
    <property type="match status" value="1"/>
</dbReference>
<evidence type="ECO:0000313" key="15">
    <source>
        <dbReference type="EMBL" id="CAD8939020.1"/>
    </source>
</evidence>
<keyword evidence="8" id="KW-0833">Ubl conjugation pathway</keyword>
<proteinExistence type="predicted"/>
<dbReference type="PANTHER" id="PTHR45977">
    <property type="entry name" value="TARGET OF ERK KINASE MPK-1"/>
    <property type="match status" value="1"/>
</dbReference>
<evidence type="ECO:0000256" key="5">
    <source>
        <dbReference type="ARBA" id="ARBA00022692"/>
    </source>
</evidence>
<sequence length="328" mass="36936">MTMARAISGISTWSDRQHARSGHERLENQGEDLENQSQGGVEVTENPSQNRLERSSSGTTERPPNVETVSDRGGDDDEDDIEAGGRTEETFPNDGEERISLRELEDEREAARRRTSACLLLAIFVLFRLWIEALTQGDFGLLMICLIGTSYCARWIRRNREREEELDRRIAAYVENAEDGVTDVNRNDLRMLSFQAQLALAIMESQRQMLQGGFGHPDGPQNAEVGVSDEARAQWERFEFKGDNTKTDKGKGKGAYDTVAQDDKLDEEEPNCTICLCEYEDGDRLVKLPCGHVYHEECVSSWTSNHVRCPLCNYDLESVTTENAGESS</sequence>
<dbReference type="Pfam" id="PF13639">
    <property type="entry name" value="zf-RING_2"/>
    <property type="match status" value="1"/>
</dbReference>
<accession>A0A6U1RFG5</accession>
<dbReference type="EC" id="2.3.2.27" evidence="3"/>
<evidence type="ECO:0000256" key="6">
    <source>
        <dbReference type="ARBA" id="ARBA00022723"/>
    </source>
</evidence>
<dbReference type="GO" id="GO:0008270">
    <property type="term" value="F:zinc ion binding"/>
    <property type="evidence" value="ECO:0007669"/>
    <property type="project" value="UniProtKB-KW"/>
</dbReference>
<feature type="compositionally biased region" description="Basic and acidic residues" evidence="13">
    <location>
        <begin position="15"/>
        <end position="28"/>
    </location>
</feature>
<reference evidence="16" key="1">
    <citation type="submission" date="2021-01" db="EMBL/GenBank/DDBJ databases">
        <authorList>
            <person name="Corre E."/>
            <person name="Pelletier E."/>
            <person name="Niang G."/>
            <person name="Scheremetjew M."/>
            <person name="Finn R."/>
            <person name="Kale V."/>
            <person name="Holt S."/>
            <person name="Cochrane G."/>
            <person name="Meng A."/>
            <person name="Brown T."/>
            <person name="Cohen L."/>
        </authorList>
    </citation>
    <scope>NUCLEOTIDE SEQUENCE</scope>
    <source>
        <strain evidence="16">ECT3854</strain>
    </source>
</reference>
<evidence type="ECO:0000256" key="13">
    <source>
        <dbReference type="SAM" id="MobiDB-lite"/>
    </source>
</evidence>
<keyword evidence="10" id="KW-1133">Transmembrane helix</keyword>
<dbReference type="Gene3D" id="3.30.40.10">
    <property type="entry name" value="Zinc/RING finger domain, C3HC4 (zinc finger)"/>
    <property type="match status" value="1"/>
</dbReference>
<dbReference type="GO" id="GO:0016567">
    <property type="term" value="P:protein ubiquitination"/>
    <property type="evidence" value="ECO:0007669"/>
    <property type="project" value="TreeGrafter"/>
</dbReference>
<name>A0A6U1RFG5_CYCTE</name>
<dbReference type="PANTHER" id="PTHR45977:SF4">
    <property type="entry name" value="RING-TYPE DOMAIN-CONTAINING PROTEIN"/>
    <property type="match status" value="1"/>
</dbReference>
<keyword evidence="6" id="KW-0479">Metal-binding</keyword>
<evidence type="ECO:0000256" key="7">
    <source>
        <dbReference type="ARBA" id="ARBA00022771"/>
    </source>
</evidence>
<evidence type="ECO:0000259" key="14">
    <source>
        <dbReference type="PROSITE" id="PS50089"/>
    </source>
</evidence>
<dbReference type="EMBL" id="HBFW01015786">
    <property type="protein sequence ID" value="CAD8939020.1"/>
    <property type="molecule type" value="Transcribed_RNA"/>
</dbReference>
<evidence type="ECO:0000256" key="9">
    <source>
        <dbReference type="ARBA" id="ARBA00022833"/>
    </source>
</evidence>
<evidence type="ECO:0000256" key="3">
    <source>
        <dbReference type="ARBA" id="ARBA00012483"/>
    </source>
</evidence>
<dbReference type="GO" id="GO:0016020">
    <property type="term" value="C:membrane"/>
    <property type="evidence" value="ECO:0007669"/>
    <property type="project" value="UniProtKB-SubCell"/>
</dbReference>
<dbReference type="EMBL" id="HBFW01015787">
    <property type="protein sequence ID" value="CAD8939021.1"/>
    <property type="molecule type" value="Transcribed_RNA"/>
</dbReference>
<protein>
    <recommendedName>
        <fullName evidence="3">RING-type E3 ubiquitin transferase</fullName>
        <ecNumber evidence="3">2.3.2.27</ecNumber>
    </recommendedName>
</protein>
<evidence type="ECO:0000256" key="8">
    <source>
        <dbReference type="ARBA" id="ARBA00022786"/>
    </source>
</evidence>
<feature type="compositionally biased region" description="Polar residues" evidence="13">
    <location>
        <begin position="35"/>
        <end position="62"/>
    </location>
</feature>
<keyword evidence="7 12" id="KW-0863">Zinc-finger</keyword>
<feature type="compositionally biased region" description="Basic and acidic residues" evidence="13">
    <location>
        <begin position="83"/>
        <end position="97"/>
    </location>
</feature>
<evidence type="ECO:0000313" key="16">
    <source>
        <dbReference type="EMBL" id="CAD8939021.1"/>
    </source>
</evidence>
<feature type="domain" description="RING-type" evidence="14">
    <location>
        <begin position="272"/>
        <end position="313"/>
    </location>
</feature>
<organism evidence="16">
    <name type="scientific">Cyclophora tenuis</name>
    <name type="common">Marine diatom</name>
    <dbReference type="NCBI Taxonomy" id="216820"/>
    <lineage>
        <taxon>Eukaryota</taxon>
        <taxon>Sar</taxon>
        <taxon>Stramenopiles</taxon>
        <taxon>Ochrophyta</taxon>
        <taxon>Bacillariophyta</taxon>
        <taxon>Fragilariophyceae</taxon>
        <taxon>Fragilariophycidae</taxon>
        <taxon>Cyclophorales</taxon>
        <taxon>Cyclophoraceae</taxon>
        <taxon>Cyclophora</taxon>
    </lineage>
</organism>
<keyword evidence="9" id="KW-0862">Zinc</keyword>
<evidence type="ECO:0000256" key="11">
    <source>
        <dbReference type="ARBA" id="ARBA00023136"/>
    </source>
</evidence>
<keyword evidence="4" id="KW-0808">Transferase</keyword>
<evidence type="ECO:0000256" key="10">
    <source>
        <dbReference type="ARBA" id="ARBA00022989"/>
    </source>
</evidence>
<feature type="region of interest" description="Disordered" evidence="13">
    <location>
        <begin position="1"/>
        <end position="97"/>
    </location>
</feature>
<gene>
    <name evidence="15" type="ORF">CTEN0397_LOCUS10083</name>
    <name evidence="16" type="ORF">CTEN0397_LOCUS10084</name>
</gene>
<evidence type="ECO:0000256" key="12">
    <source>
        <dbReference type="PROSITE-ProRule" id="PRU00175"/>
    </source>
</evidence>
<dbReference type="GO" id="GO:0006511">
    <property type="term" value="P:ubiquitin-dependent protein catabolic process"/>
    <property type="evidence" value="ECO:0007669"/>
    <property type="project" value="TreeGrafter"/>
</dbReference>
<dbReference type="InterPro" id="IPR013083">
    <property type="entry name" value="Znf_RING/FYVE/PHD"/>
</dbReference>
<dbReference type="GO" id="GO:0061630">
    <property type="term" value="F:ubiquitin protein ligase activity"/>
    <property type="evidence" value="ECO:0007669"/>
    <property type="project" value="UniProtKB-EC"/>
</dbReference>
<dbReference type="PROSITE" id="PS50089">
    <property type="entry name" value="ZF_RING_2"/>
    <property type="match status" value="1"/>
</dbReference>
<dbReference type="AlphaFoldDB" id="A0A6U1RFG5"/>
<dbReference type="InterPro" id="IPR001841">
    <property type="entry name" value="Znf_RING"/>
</dbReference>
<comment type="catalytic activity">
    <reaction evidence="1">
        <text>S-ubiquitinyl-[E2 ubiquitin-conjugating enzyme]-L-cysteine + [acceptor protein]-L-lysine = [E2 ubiquitin-conjugating enzyme]-L-cysteine + N(6)-ubiquitinyl-[acceptor protein]-L-lysine.</text>
        <dbReference type="EC" id="2.3.2.27"/>
    </reaction>
</comment>
<evidence type="ECO:0000256" key="1">
    <source>
        <dbReference type="ARBA" id="ARBA00000900"/>
    </source>
</evidence>
<dbReference type="SMART" id="SM00184">
    <property type="entry name" value="RING"/>
    <property type="match status" value="1"/>
</dbReference>
<keyword evidence="5" id="KW-0812">Transmembrane</keyword>
<evidence type="ECO:0000256" key="2">
    <source>
        <dbReference type="ARBA" id="ARBA00004141"/>
    </source>
</evidence>